<dbReference type="RefSeq" id="XP_018651504.1">
    <property type="nucleotide sequence ID" value="XM_018799746.1"/>
</dbReference>
<name>G4VG37_SCHMA</name>
<organism evidence="1 2">
    <name type="scientific">Schistosoma mansoni</name>
    <name type="common">Blood fluke</name>
    <dbReference type="NCBI Taxonomy" id="6183"/>
    <lineage>
        <taxon>Eukaryota</taxon>
        <taxon>Metazoa</taxon>
        <taxon>Spiralia</taxon>
        <taxon>Lophotrochozoa</taxon>
        <taxon>Platyhelminthes</taxon>
        <taxon>Trematoda</taxon>
        <taxon>Digenea</taxon>
        <taxon>Strigeidida</taxon>
        <taxon>Schistosomatoidea</taxon>
        <taxon>Schistosomatidae</taxon>
        <taxon>Schistosoma</taxon>
    </lineage>
</organism>
<keyword evidence="1" id="KW-1185">Reference proteome</keyword>
<dbReference type="HOGENOM" id="CLU_185536_0_0_1"/>
<dbReference type="WBParaSite" id="Smp_202180.1">
    <property type="protein sequence ID" value="Smp_202180.1"/>
    <property type="gene ID" value="Smp_202180"/>
</dbReference>
<dbReference type="InParanoid" id="G4VG37"/>
<dbReference type="GeneID" id="29830541"/>
<dbReference type="PhylomeDB" id="G4VG37"/>
<reference evidence="1" key="1">
    <citation type="journal article" date="2012" name="PLoS Negl. Trop. Dis.">
        <title>A systematically improved high quality genome and transcriptome of the human blood fluke Schistosoma mansoni.</title>
        <authorList>
            <person name="Protasio A.V."/>
            <person name="Tsai I.J."/>
            <person name="Babbage A."/>
            <person name="Nichol S."/>
            <person name="Hunt M."/>
            <person name="Aslett M.A."/>
            <person name="De Silva N."/>
            <person name="Velarde G.S."/>
            <person name="Anderson T.J."/>
            <person name="Clark R.C."/>
            <person name="Davidson C."/>
            <person name="Dillon G.P."/>
            <person name="Holroyd N.E."/>
            <person name="LoVerde P.T."/>
            <person name="Lloyd C."/>
            <person name="McQuillan J."/>
            <person name="Oliveira G."/>
            <person name="Otto T.D."/>
            <person name="Parker-Manuel S.J."/>
            <person name="Quail M.A."/>
            <person name="Wilson R.A."/>
            <person name="Zerlotini A."/>
            <person name="Dunne D.W."/>
            <person name="Berriman M."/>
        </authorList>
    </citation>
    <scope>NUCLEOTIDE SEQUENCE [LARGE SCALE GENOMIC DNA]</scope>
    <source>
        <strain evidence="1">Puerto Rican</strain>
    </source>
</reference>
<dbReference type="CTD" id="29830541"/>
<reference evidence="2" key="2">
    <citation type="submission" date="2018-12" db="UniProtKB">
        <authorList>
            <consortium name="WormBaseParasite"/>
        </authorList>
    </citation>
    <scope>IDENTIFICATION</scope>
    <source>
        <strain evidence="2">Puerto Rican</strain>
    </source>
</reference>
<dbReference type="KEGG" id="smm:Smp_202180"/>
<protein>
    <submittedName>
        <fullName evidence="2">Secreted protein</fullName>
    </submittedName>
</protein>
<sequence length="74" mass="8302">MVRCALSVQYINPICLKIMIHIAEAVLDLNGLVRQKTGLTSTLDCSYGFRVSLVRSTIHSSLIGDYKIITIDRY</sequence>
<proteinExistence type="predicted"/>
<evidence type="ECO:0000313" key="2">
    <source>
        <dbReference type="WBParaSite" id="Smp_202180.1"/>
    </source>
</evidence>
<accession>G4VG37</accession>
<dbReference type="Proteomes" id="UP000008854">
    <property type="component" value="Unassembled WGS sequence"/>
</dbReference>
<dbReference type="AlphaFoldDB" id="G4VG37"/>
<evidence type="ECO:0000313" key="1">
    <source>
        <dbReference type="Proteomes" id="UP000008854"/>
    </source>
</evidence>